<evidence type="ECO:0000256" key="3">
    <source>
        <dbReference type="PROSITE-ProRule" id="PRU00339"/>
    </source>
</evidence>
<dbReference type="PANTHER" id="PTHR45641">
    <property type="entry name" value="TETRATRICOPEPTIDE REPEAT PROTEIN (AFU_ORTHOLOGUE AFUA_6G03870)"/>
    <property type="match status" value="1"/>
</dbReference>
<dbReference type="PROSITE" id="PS50005">
    <property type="entry name" value="TPR"/>
    <property type="match status" value="1"/>
</dbReference>
<evidence type="ECO:0000256" key="1">
    <source>
        <dbReference type="ARBA" id="ARBA00022737"/>
    </source>
</evidence>
<keyword evidence="1" id="KW-0677">Repeat</keyword>
<proteinExistence type="predicted"/>
<organism evidence="4 5">
    <name type="scientific">Candidatus Marithioploca araucensis</name>
    <dbReference type="NCBI Taxonomy" id="70273"/>
    <lineage>
        <taxon>Bacteria</taxon>
        <taxon>Pseudomonadati</taxon>
        <taxon>Pseudomonadota</taxon>
        <taxon>Gammaproteobacteria</taxon>
        <taxon>Thiotrichales</taxon>
        <taxon>Thiotrichaceae</taxon>
        <taxon>Candidatus Marithioploca</taxon>
    </lineage>
</organism>
<protein>
    <submittedName>
        <fullName evidence="4">Tetratricopeptide repeat protein</fullName>
    </submittedName>
</protein>
<dbReference type="Proteomes" id="UP001171945">
    <property type="component" value="Unassembled WGS sequence"/>
</dbReference>
<dbReference type="InterPro" id="IPR019734">
    <property type="entry name" value="TPR_rpt"/>
</dbReference>
<gene>
    <name evidence="4" type="ORF">QUF54_10160</name>
</gene>
<evidence type="ECO:0000313" key="4">
    <source>
        <dbReference type="EMBL" id="MDM8563704.1"/>
    </source>
</evidence>
<dbReference type="Gene3D" id="1.25.40.10">
    <property type="entry name" value="Tetratricopeptide repeat domain"/>
    <property type="match status" value="2"/>
</dbReference>
<sequence>ELPNLLYAVKGALAAKTDNAVEFVDNVNKFLKNFGLNRDRADLTQQAQQIGGYLALSNKGEHLYSQGQYQAAAQVFNEILTSLGEQSSYERCRALGQLGECFKSQGQAEQAIAHYRQSLTVAKQLEQSKYVKRAKGILHSYLADVLRDKGDFEEARKASEAALLIDEEVGDFRGVAVDKGQLGTLALFQNNLQEAAERYREALAIFQRLNEPESEAVFHHQLGRVYEEAQQWNAAEQAYRESARINESQGNLVCVAQTWNQLALVNKGAGKFEAAEAWYRKAIEGGKTAGDWLTVAKALNNLADLLQKNYPHRLPEARQLAEEALAIRKTLEPAVS</sequence>
<keyword evidence="5" id="KW-1185">Reference proteome</keyword>
<dbReference type="PANTHER" id="PTHR45641:SF19">
    <property type="entry name" value="NEPHROCYSTIN-3"/>
    <property type="match status" value="1"/>
</dbReference>
<name>A0ABT7VVU6_9GAMM</name>
<dbReference type="EMBL" id="JAUCGM010000819">
    <property type="protein sequence ID" value="MDM8563704.1"/>
    <property type="molecule type" value="Genomic_DNA"/>
</dbReference>
<dbReference type="SUPFAM" id="SSF48452">
    <property type="entry name" value="TPR-like"/>
    <property type="match status" value="2"/>
</dbReference>
<keyword evidence="2 3" id="KW-0802">TPR repeat</keyword>
<comment type="caution">
    <text evidence="4">The sequence shown here is derived from an EMBL/GenBank/DDBJ whole genome shotgun (WGS) entry which is preliminary data.</text>
</comment>
<dbReference type="InterPro" id="IPR011990">
    <property type="entry name" value="TPR-like_helical_dom_sf"/>
</dbReference>
<accession>A0ABT7VVU6</accession>
<reference evidence="4" key="1">
    <citation type="submission" date="2023-06" db="EMBL/GenBank/DDBJ databases">
        <title>Uncultivated large filamentous bacteria from sulfidic sediments reveal new species and different genomic features in energy metabolism and defense.</title>
        <authorList>
            <person name="Fonseca A."/>
        </authorList>
    </citation>
    <scope>NUCLEOTIDE SEQUENCE</scope>
    <source>
        <strain evidence="4">HSG4</strain>
    </source>
</reference>
<dbReference type="Pfam" id="PF13424">
    <property type="entry name" value="TPR_12"/>
    <property type="match status" value="3"/>
</dbReference>
<feature type="repeat" description="TPR" evidence="3">
    <location>
        <begin position="216"/>
        <end position="249"/>
    </location>
</feature>
<feature type="non-terminal residue" evidence="4">
    <location>
        <position position="1"/>
    </location>
</feature>
<evidence type="ECO:0000313" key="5">
    <source>
        <dbReference type="Proteomes" id="UP001171945"/>
    </source>
</evidence>
<evidence type="ECO:0000256" key="2">
    <source>
        <dbReference type="ARBA" id="ARBA00022803"/>
    </source>
</evidence>
<dbReference type="SMART" id="SM00028">
    <property type="entry name" value="TPR"/>
    <property type="match status" value="7"/>
</dbReference>